<dbReference type="RefSeq" id="WP_393972019.1">
    <property type="nucleotide sequence ID" value="NZ_CP133772.1"/>
</dbReference>
<evidence type="ECO:0000313" key="2">
    <source>
        <dbReference type="Proteomes" id="UP001451606"/>
    </source>
</evidence>
<evidence type="ECO:0000313" key="1">
    <source>
        <dbReference type="EMBL" id="WYY00067.1"/>
    </source>
</evidence>
<organism evidence="1 2">
    <name type="scientific">Oxyplasma meridianum</name>
    <dbReference type="NCBI Taxonomy" id="3073602"/>
    <lineage>
        <taxon>Archaea</taxon>
        <taxon>Methanobacteriati</taxon>
        <taxon>Thermoplasmatota</taxon>
        <taxon>Thermoplasmata</taxon>
        <taxon>Thermoplasmatales</taxon>
        <taxon>Thermoplasmataceae</taxon>
        <taxon>Oxyplasma</taxon>
    </lineage>
</organism>
<dbReference type="AlphaFoldDB" id="A0AAX4NH14"/>
<dbReference type="Proteomes" id="UP001451606">
    <property type="component" value="Chromosome"/>
</dbReference>
<gene>
    <name evidence="1" type="ORF">OXIME_000620</name>
</gene>
<reference evidence="1 2" key="1">
    <citation type="submission" date="2023-09" db="EMBL/GenBank/DDBJ databases">
        <authorList>
            <person name="Golyshina O.V."/>
            <person name="Lunev E.A."/>
            <person name="Bargiela R."/>
            <person name="Gaines M.C."/>
            <person name="Daum B."/>
            <person name="Bale N.J."/>
            <person name="Koenen M."/>
            <person name="Sinninghe Damst J.S."/>
            <person name="Yakimov M."/>
            <person name="Golyshin P.N."/>
        </authorList>
    </citation>
    <scope>NUCLEOTIDE SEQUENCE [LARGE SCALE GENOMIC DNA]</scope>
    <source>
        <strain evidence="1 2">M1</strain>
    </source>
</reference>
<dbReference type="EMBL" id="CP133772">
    <property type="protein sequence ID" value="WYY00067.1"/>
    <property type="molecule type" value="Genomic_DNA"/>
</dbReference>
<evidence type="ECO:0008006" key="3">
    <source>
        <dbReference type="Google" id="ProtNLM"/>
    </source>
</evidence>
<accession>A0AAX4NH14</accession>
<dbReference type="GeneID" id="95967350"/>
<name>A0AAX4NH14_9ARCH</name>
<sequence>MILVKHLARYNINVNSVNPGFIREDDCKSSPEDVKLLGLKRYPSSAIKRIVCGVSINVITTG</sequence>
<proteinExistence type="predicted"/>
<keyword evidence="2" id="KW-1185">Reference proteome</keyword>
<protein>
    <recommendedName>
        <fullName evidence="3">SDR family oxidoreductase</fullName>
    </recommendedName>
</protein>
<dbReference type="KEGG" id="omr:OXIME_000620"/>